<evidence type="ECO:0000313" key="2">
    <source>
        <dbReference type="WBParaSite" id="PSAMB.scaffold6308size9769.g28271.t1"/>
    </source>
</evidence>
<dbReference type="InterPro" id="IPR001888">
    <property type="entry name" value="Transposase_1"/>
</dbReference>
<dbReference type="Proteomes" id="UP000887566">
    <property type="component" value="Unplaced"/>
</dbReference>
<accession>A0A914X4G9</accession>
<dbReference type="InterPro" id="IPR052709">
    <property type="entry name" value="Transposase-MT_Hybrid"/>
</dbReference>
<organism evidence="1 2">
    <name type="scientific">Plectus sambesii</name>
    <dbReference type="NCBI Taxonomy" id="2011161"/>
    <lineage>
        <taxon>Eukaryota</taxon>
        <taxon>Metazoa</taxon>
        <taxon>Ecdysozoa</taxon>
        <taxon>Nematoda</taxon>
        <taxon>Chromadorea</taxon>
        <taxon>Plectida</taxon>
        <taxon>Plectina</taxon>
        <taxon>Plectoidea</taxon>
        <taxon>Plectidae</taxon>
        <taxon>Plectus</taxon>
    </lineage>
</organism>
<evidence type="ECO:0000313" key="1">
    <source>
        <dbReference type="Proteomes" id="UP000887566"/>
    </source>
</evidence>
<name>A0A914X4G9_9BILA</name>
<proteinExistence type="predicted"/>
<dbReference type="WBParaSite" id="PSAMB.scaffold6308size9769.g28271.t1">
    <property type="protein sequence ID" value="PSAMB.scaffold6308size9769.g28271.t1"/>
    <property type="gene ID" value="PSAMB.scaffold6308size9769.g28271"/>
</dbReference>
<dbReference type="GO" id="GO:0003676">
    <property type="term" value="F:nucleic acid binding"/>
    <property type="evidence" value="ECO:0007669"/>
    <property type="project" value="InterPro"/>
</dbReference>
<sequence>MEPLRCVSPAQICAVIIEEKDDILLALSRDSLIEWLPENETLNSDYYIRSLEKLRETIKKRHGKLIQSLFLQHDNTRPHTSRVTNAAIARLGFKVMEHPPYAPYLAPSDYWLLARLKKSHCGRTFALFSQLHSAANS</sequence>
<dbReference type="PANTHER" id="PTHR46060:SF1">
    <property type="entry name" value="MARINER MOS1 TRANSPOSASE-LIKE PROTEIN"/>
    <property type="match status" value="1"/>
</dbReference>
<dbReference type="InterPro" id="IPR036397">
    <property type="entry name" value="RNaseH_sf"/>
</dbReference>
<protein>
    <submittedName>
        <fullName evidence="2">Transposase</fullName>
    </submittedName>
</protein>
<keyword evidence="1" id="KW-1185">Reference proteome</keyword>
<dbReference type="Gene3D" id="3.30.420.10">
    <property type="entry name" value="Ribonuclease H-like superfamily/Ribonuclease H"/>
    <property type="match status" value="1"/>
</dbReference>
<dbReference type="PANTHER" id="PTHR46060">
    <property type="entry name" value="MARINER MOS1 TRANSPOSASE-LIKE PROTEIN"/>
    <property type="match status" value="1"/>
</dbReference>
<dbReference type="AlphaFoldDB" id="A0A914X4G9"/>
<dbReference type="Pfam" id="PF01359">
    <property type="entry name" value="Transposase_1"/>
    <property type="match status" value="1"/>
</dbReference>
<reference evidence="2" key="1">
    <citation type="submission" date="2022-11" db="UniProtKB">
        <authorList>
            <consortium name="WormBaseParasite"/>
        </authorList>
    </citation>
    <scope>IDENTIFICATION</scope>
</reference>